<sequence length="103" mass="12019">MTPVQLALTGLELKDQGIASVSRHRWVDDARLAAEALFVSKIEYWWTDRTITSDELHLVMETPPHPNCYGAIFKDKRFVWTGDWVQSKRPEAHARMIRVWRLA</sequence>
<dbReference type="AlphaFoldDB" id="A0A0F8Y2N3"/>
<gene>
    <name evidence="1" type="ORF">LCGC14_2872720</name>
</gene>
<proteinExistence type="predicted"/>
<name>A0A0F8Y2N3_9ZZZZ</name>
<reference evidence="1" key="1">
    <citation type="journal article" date="2015" name="Nature">
        <title>Complex archaea that bridge the gap between prokaryotes and eukaryotes.</title>
        <authorList>
            <person name="Spang A."/>
            <person name="Saw J.H."/>
            <person name="Jorgensen S.L."/>
            <person name="Zaremba-Niedzwiedzka K."/>
            <person name="Martijn J."/>
            <person name="Lind A.E."/>
            <person name="van Eijk R."/>
            <person name="Schleper C."/>
            <person name="Guy L."/>
            <person name="Ettema T.J."/>
        </authorList>
    </citation>
    <scope>NUCLEOTIDE SEQUENCE</scope>
</reference>
<protein>
    <submittedName>
        <fullName evidence="1">Uncharacterized protein</fullName>
    </submittedName>
</protein>
<accession>A0A0F8Y2N3</accession>
<dbReference type="EMBL" id="LAZR01055819">
    <property type="protein sequence ID" value="KKK75538.1"/>
    <property type="molecule type" value="Genomic_DNA"/>
</dbReference>
<organism evidence="1">
    <name type="scientific">marine sediment metagenome</name>
    <dbReference type="NCBI Taxonomy" id="412755"/>
    <lineage>
        <taxon>unclassified sequences</taxon>
        <taxon>metagenomes</taxon>
        <taxon>ecological metagenomes</taxon>
    </lineage>
</organism>
<comment type="caution">
    <text evidence="1">The sequence shown here is derived from an EMBL/GenBank/DDBJ whole genome shotgun (WGS) entry which is preliminary data.</text>
</comment>
<evidence type="ECO:0000313" key="1">
    <source>
        <dbReference type="EMBL" id="KKK75538.1"/>
    </source>
</evidence>